<comment type="caution">
    <text evidence="11">The sequence shown here is derived from an EMBL/GenBank/DDBJ whole genome shotgun (WGS) entry which is preliminary data.</text>
</comment>
<keyword evidence="7" id="KW-0865">Zymogen</keyword>
<keyword evidence="2" id="KW-0949">S-adenosyl-L-methionine</keyword>
<sequence>MLDCYGCPKEKLADMDLIFNTLDVFPQKIGMTKIMPPYVFKYVGKVPEDWGISGVVLIAESHISIHTFPDKKHAFIDIFSCKNFDTDYARQELLKIFEANQHKVTLLNRGVEFPKNIRRAARLTARERRDILERPRVYQ</sequence>
<dbReference type="Pfam" id="PF02675">
    <property type="entry name" value="AdoMet_dc"/>
    <property type="match status" value="1"/>
</dbReference>
<evidence type="ECO:0000313" key="12">
    <source>
        <dbReference type="Proteomes" id="UP000808761"/>
    </source>
</evidence>
<keyword evidence="8" id="KW-0456">Lyase</keyword>
<evidence type="ECO:0000256" key="6">
    <source>
        <dbReference type="ARBA" id="ARBA00023115"/>
    </source>
</evidence>
<protein>
    <submittedName>
        <fullName evidence="11">S-adenosylmethionine decarboxylase</fullName>
    </submittedName>
</protein>
<comment type="cofactor">
    <cofactor evidence="1">
        <name>pyruvate</name>
        <dbReference type="ChEBI" id="CHEBI:15361"/>
    </cofactor>
</comment>
<dbReference type="SUPFAM" id="SSF56276">
    <property type="entry name" value="S-adenosylmethionine decarboxylase"/>
    <property type="match status" value="1"/>
</dbReference>
<dbReference type="AlphaFoldDB" id="A0A9D6UNR7"/>
<dbReference type="EMBL" id="JACRKR010000156">
    <property type="protein sequence ID" value="MBI5079005.1"/>
    <property type="molecule type" value="Genomic_DNA"/>
</dbReference>
<keyword evidence="9" id="KW-0704">Schiff base</keyword>
<dbReference type="InterPro" id="IPR003826">
    <property type="entry name" value="AdoMetDC_fam_prok"/>
</dbReference>
<evidence type="ECO:0000256" key="2">
    <source>
        <dbReference type="ARBA" id="ARBA00022691"/>
    </source>
</evidence>
<dbReference type="GO" id="GO:0004014">
    <property type="term" value="F:adenosylmethionine decarboxylase activity"/>
    <property type="evidence" value="ECO:0007669"/>
    <property type="project" value="InterPro"/>
</dbReference>
<evidence type="ECO:0000256" key="3">
    <source>
        <dbReference type="ARBA" id="ARBA00022793"/>
    </source>
</evidence>
<gene>
    <name evidence="11" type="ORF">HZB08_03190</name>
</gene>
<dbReference type="Gene3D" id="3.60.90.10">
    <property type="entry name" value="S-adenosylmethionine decarboxylase"/>
    <property type="match status" value="1"/>
</dbReference>
<evidence type="ECO:0000256" key="1">
    <source>
        <dbReference type="ARBA" id="ARBA00001928"/>
    </source>
</evidence>
<dbReference type="PANTHER" id="PTHR33866">
    <property type="entry name" value="S-ADENOSYLMETHIONINE DECARBOXYLASE PROENZYME"/>
    <property type="match status" value="1"/>
</dbReference>
<evidence type="ECO:0000256" key="5">
    <source>
        <dbReference type="ARBA" id="ARBA00023066"/>
    </source>
</evidence>
<evidence type="ECO:0000256" key="9">
    <source>
        <dbReference type="ARBA" id="ARBA00023270"/>
    </source>
</evidence>
<name>A0A9D6UNR7_UNCSA</name>
<keyword evidence="5" id="KW-0745">Spermidine biosynthesis</keyword>
<dbReference type="PANTHER" id="PTHR33866:SF2">
    <property type="entry name" value="S-ADENOSYLMETHIONINE DECARBOXYLASE PROENZYME"/>
    <property type="match status" value="1"/>
</dbReference>
<keyword evidence="10" id="KW-0670">Pyruvate</keyword>
<proteinExistence type="predicted"/>
<evidence type="ECO:0000256" key="10">
    <source>
        <dbReference type="ARBA" id="ARBA00023317"/>
    </source>
</evidence>
<accession>A0A9D6UNR7</accession>
<keyword evidence="4" id="KW-0068">Autocatalytic cleavage</keyword>
<reference evidence="11" key="1">
    <citation type="submission" date="2020-07" db="EMBL/GenBank/DDBJ databases">
        <title>Huge and variable diversity of episymbiotic CPR bacteria and DPANN archaea in groundwater ecosystems.</title>
        <authorList>
            <person name="He C.Y."/>
            <person name="Keren R."/>
            <person name="Whittaker M."/>
            <person name="Farag I.F."/>
            <person name="Doudna J."/>
            <person name="Cate J.H.D."/>
            <person name="Banfield J.F."/>
        </authorList>
    </citation>
    <scope>NUCLEOTIDE SEQUENCE</scope>
    <source>
        <strain evidence="11">NC_groundwater_1860_Pr3_B-0.1um_51_7</strain>
    </source>
</reference>
<dbReference type="Proteomes" id="UP000808761">
    <property type="component" value="Unassembled WGS sequence"/>
</dbReference>
<evidence type="ECO:0000256" key="8">
    <source>
        <dbReference type="ARBA" id="ARBA00023239"/>
    </source>
</evidence>
<organism evidence="11 12">
    <name type="scientific">Candidatus Saganbacteria bacterium</name>
    <dbReference type="NCBI Taxonomy" id="2575572"/>
    <lineage>
        <taxon>Bacteria</taxon>
        <taxon>Bacillati</taxon>
        <taxon>Saganbacteria</taxon>
    </lineage>
</organism>
<dbReference type="GO" id="GO:0008295">
    <property type="term" value="P:spermidine biosynthetic process"/>
    <property type="evidence" value="ECO:0007669"/>
    <property type="project" value="UniProtKB-KW"/>
</dbReference>
<keyword evidence="6" id="KW-0620">Polyamine biosynthesis</keyword>
<evidence type="ECO:0000256" key="4">
    <source>
        <dbReference type="ARBA" id="ARBA00022813"/>
    </source>
</evidence>
<dbReference type="GO" id="GO:0005829">
    <property type="term" value="C:cytosol"/>
    <property type="evidence" value="ECO:0007669"/>
    <property type="project" value="TreeGrafter"/>
</dbReference>
<evidence type="ECO:0000313" key="11">
    <source>
        <dbReference type="EMBL" id="MBI5079005.1"/>
    </source>
</evidence>
<dbReference type="InterPro" id="IPR016067">
    <property type="entry name" value="S-AdoMet_deCO2ase_core"/>
</dbReference>
<keyword evidence="3" id="KW-0210">Decarboxylase</keyword>
<evidence type="ECO:0000256" key="7">
    <source>
        <dbReference type="ARBA" id="ARBA00023145"/>
    </source>
</evidence>